<reference evidence="3 4" key="1">
    <citation type="journal article" date="2019" name="Plant Biotechnol. J.">
        <title>The red bayberry genome and genetic basis of sex determination.</title>
        <authorList>
            <person name="Jia H.M."/>
            <person name="Jia H.J."/>
            <person name="Cai Q.L."/>
            <person name="Wang Y."/>
            <person name="Zhao H.B."/>
            <person name="Yang W.F."/>
            <person name="Wang G.Y."/>
            <person name="Li Y.H."/>
            <person name="Zhan D.L."/>
            <person name="Shen Y.T."/>
            <person name="Niu Q.F."/>
            <person name="Chang L."/>
            <person name="Qiu J."/>
            <person name="Zhao L."/>
            <person name="Xie H.B."/>
            <person name="Fu W.Y."/>
            <person name="Jin J."/>
            <person name="Li X.W."/>
            <person name="Jiao Y."/>
            <person name="Zhou C.C."/>
            <person name="Tu T."/>
            <person name="Chai C.Y."/>
            <person name="Gao J.L."/>
            <person name="Fan L.J."/>
            <person name="van de Weg E."/>
            <person name="Wang J.Y."/>
            <person name="Gao Z.S."/>
        </authorList>
    </citation>
    <scope>NUCLEOTIDE SEQUENCE [LARGE SCALE GENOMIC DNA]</scope>
    <source>
        <tissue evidence="3">Leaves</tissue>
    </source>
</reference>
<dbReference type="AlphaFoldDB" id="A0A6A1VWL0"/>
<evidence type="ECO:0000313" key="3">
    <source>
        <dbReference type="EMBL" id="KAB1216257.1"/>
    </source>
</evidence>
<keyword evidence="2" id="KW-0472">Membrane</keyword>
<evidence type="ECO:0000256" key="2">
    <source>
        <dbReference type="SAM" id="Phobius"/>
    </source>
</evidence>
<dbReference type="EMBL" id="RXIC02000022">
    <property type="protein sequence ID" value="KAB1216257.1"/>
    <property type="molecule type" value="Genomic_DNA"/>
</dbReference>
<accession>A0A6A1VWL0</accession>
<name>A0A6A1VWL0_9ROSI</name>
<feature type="compositionally biased region" description="Basic and acidic residues" evidence="1">
    <location>
        <begin position="360"/>
        <end position="372"/>
    </location>
</feature>
<proteinExistence type="predicted"/>
<dbReference type="Proteomes" id="UP000516437">
    <property type="component" value="Chromosome 4"/>
</dbReference>
<evidence type="ECO:0000313" key="4">
    <source>
        <dbReference type="Proteomes" id="UP000516437"/>
    </source>
</evidence>
<protein>
    <submittedName>
        <fullName evidence="3">Uncharacterized protein</fullName>
    </submittedName>
</protein>
<feature type="transmembrane region" description="Helical" evidence="2">
    <location>
        <begin position="311"/>
        <end position="329"/>
    </location>
</feature>
<evidence type="ECO:0000256" key="1">
    <source>
        <dbReference type="SAM" id="MobiDB-lite"/>
    </source>
</evidence>
<gene>
    <name evidence="3" type="ORF">CJ030_MR4G020685</name>
</gene>
<keyword evidence="2" id="KW-0812">Transmembrane</keyword>
<organism evidence="3 4">
    <name type="scientific">Morella rubra</name>
    <name type="common">Chinese bayberry</name>
    <dbReference type="NCBI Taxonomy" id="262757"/>
    <lineage>
        <taxon>Eukaryota</taxon>
        <taxon>Viridiplantae</taxon>
        <taxon>Streptophyta</taxon>
        <taxon>Embryophyta</taxon>
        <taxon>Tracheophyta</taxon>
        <taxon>Spermatophyta</taxon>
        <taxon>Magnoliopsida</taxon>
        <taxon>eudicotyledons</taxon>
        <taxon>Gunneridae</taxon>
        <taxon>Pentapetalae</taxon>
        <taxon>rosids</taxon>
        <taxon>fabids</taxon>
        <taxon>Fagales</taxon>
        <taxon>Myricaceae</taxon>
        <taxon>Morella</taxon>
    </lineage>
</organism>
<keyword evidence="4" id="KW-1185">Reference proteome</keyword>
<sequence>MSTVRGPSNFNFTTSSDFHFSCIESTKAYLIPVTPTFVLSSILKDTFLSLLSLCSGSILSANSVLLLLPISPAPLFHEPKEPKLGDYRYYFHKSQTKMKEEEENHIDCVWFANRINHNNQKKGLMENLPFSGYPNTQNSLLLCLFAERIMVSSSLSILSSTSSFPSTSNSDSTSASTPIRPGPFYTFKRSVNFHKPNNFPIPRASFEHVTRRWLDGAVFAEQFHCRLHEVQEGCGWRPHGVANCCRQIQEEVSLVAFTSVSSAASWVDLVSTIHTVDKECWDYDMGVGQLLWMASELSLRDHFLRICSKKLSFGFLFIFVSLGSCYFKSLRLLGVNLDRLIRTRNSEVDESSRNAKRMGSRLEKEEEVERRG</sequence>
<comment type="caution">
    <text evidence="3">The sequence shown here is derived from an EMBL/GenBank/DDBJ whole genome shotgun (WGS) entry which is preliminary data.</text>
</comment>
<keyword evidence="2" id="KW-1133">Transmembrane helix</keyword>
<feature type="region of interest" description="Disordered" evidence="1">
    <location>
        <begin position="350"/>
        <end position="372"/>
    </location>
</feature>